<dbReference type="EMBL" id="OMOF01000510">
    <property type="protein sequence ID" value="SPF52065.1"/>
    <property type="molecule type" value="Genomic_DNA"/>
</dbReference>
<evidence type="ECO:0000256" key="1">
    <source>
        <dbReference type="SAM" id="MobiDB-lite"/>
    </source>
</evidence>
<dbReference type="AlphaFoldDB" id="A0A2U3LJC7"/>
<organism evidence="2 3">
    <name type="scientific">Candidatus Desulfosporosinus infrequens</name>
    <dbReference type="NCBI Taxonomy" id="2043169"/>
    <lineage>
        <taxon>Bacteria</taxon>
        <taxon>Bacillati</taxon>
        <taxon>Bacillota</taxon>
        <taxon>Clostridia</taxon>
        <taxon>Eubacteriales</taxon>
        <taxon>Desulfitobacteriaceae</taxon>
        <taxon>Desulfosporosinus</taxon>
    </lineage>
</organism>
<dbReference type="Proteomes" id="UP000238916">
    <property type="component" value="Unassembled WGS sequence"/>
</dbReference>
<accession>A0A2U3LJC7</accession>
<sequence>MQDLQATYDKDLQQLKEVHNLEVDKTLLESERRILEITQKIKEDYSHKIDDLIAKNDTFRTKNQELTENIYALELERVRHSNQAQSSKPTLVDGVPETFLRK</sequence>
<gene>
    <name evidence="2" type="ORF">SBF1_5580003</name>
</gene>
<name>A0A2U3LJC7_9FIRM</name>
<protein>
    <submittedName>
        <fullName evidence="2">Uncharacterized protein</fullName>
    </submittedName>
</protein>
<evidence type="ECO:0000313" key="2">
    <source>
        <dbReference type="EMBL" id="SPF52065.1"/>
    </source>
</evidence>
<reference evidence="3" key="1">
    <citation type="submission" date="2018-02" db="EMBL/GenBank/DDBJ databases">
        <authorList>
            <person name="Hausmann B."/>
        </authorList>
    </citation>
    <scope>NUCLEOTIDE SEQUENCE [LARGE SCALE GENOMIC DNA]</scope>
    <source>
        <strain evidence="3">Peat soil MAG SbF1</strain>
    </source>
</reference>
<feature type="region of interest" description="Disordered" evidence="1">
    <location>
        <begin position="81"/>
        <end position="102"/>
    </location>
</feature>
<proteinExistence type="predicted"/>
<evidence type="ECO:0000313" key="3">
    <source>
        <dbReference type="Proteomes" id="UP000238916"/>
    </source>
</evidence>